<dbReference type="AlphaFoldDB" id="I4EU97"/>
<dbReference type="EMBL" id="FO203431">
    <property type="protein sequence ID" value="CCH86960.1"/>
    <property type="molecule type" value="Genomic_DNA"/>
</dbReference>
<dbReference type="OMA" id="HQHTRID"/>
<dbReference type="OrthoDB" id="4761415at2"/>
<dbReference type="eggNOG" id="ENOG50341UJ">
    <property type="taxonomic scope" value="Bacteria"/>
</dbReference>
<reference evidence="1 2" key="1">
    <citation type="journal article" date="2012" name="J. Bacteriol.">
        <title>Genome Sequence of Radiation-Resistant Modestobacter marinus Strain BC501, a Representative Actinobacterium That Thrives on Calcareous Stone Surfaces.</title>
        <authorList>
            <person name="Normand P."/>
            <person name="Gury J."/>
            <person name="Pujic P."/>
            <person name="Chouaia B."/>
            <person name="Crotti E."/>
            <person name="Brusetti L."/>
            <person name="Daffonchio D."/>
            <person name="Vacherie B."/>
            <person name="Barbe V."/>
            <person name="Medigue C."/>
            <person name="Calteau A."/>
            <person name="Ghodhbane-Gtari F."/>
            <person name="Essoussi I."/>
            <person name="Nouioui I."/>
            <person name="Abbassi-Ghozzi I."/>
            <person name="Gtari M."/>
        </authorList>
    </citation>
    <scope>NUCLEOTIDE SEQUENCE [LARGE SCALE GENOMIC DNA]</scope>
    <source>
        <strain evidence="2">BC 501</strain>
    </source>
</reference>
<dbReference type="Proteomes" id="UP000006461">
    <property type="component" value="Chromosome"/>
</dbReference>
<proteinExistence type="predicted"/>
<dbReference type="KEGG" id="mmar:MODMU_1512"/>
<keyword evidence="2" id="KW-1185">Reference proteome</keyword>
<gene>
    <name evidence="1" type="ordered locus">MODMU_1512</name>
</gene>
<protein>
    <submittedName>
        <fullName evidence="1">Uncharacterized protein</fullName>
    </submittedName>
</protein>
<organism evidence="1 2">
    <name type="scientific">Modestobacter italicus (strain DSM 44449 / CECT 9708 / BC 501)</name>
    <dbReference type="NCBI Taxonomy" id="2732864"/>
    <lineage>
        <taxon>Bacteria</taxon>
        <taxon>Bacillati</taxon>
        <taxon>Actinomycetota</taxon>
        <taxon>Actinomycetes</taxon>
        <taxon>Geodermatophilales</taxon>
        <taxon>Geodermatophilaceae</taxon>
        <taxon>Modestobacter</taxon>
    </lineage>
</organism>
<sequence>MDILTEDQHRALAFIKACNGQGYGPSADEVETWLREPAIPPGLYNYVGLSVSAAMYGFSRGLVTDQLLRLRWVTGYSGELFTQPLGTALLRDADAKTADVAGATTVVLDAKNPLAYAALMSELAAAGAGLLIDPYIRREQLLHVAEDTTLQRLLISDKISQKDMAGIRALLGYLQPAERHLEVRVTGDAHDRYLKAENDDVYIIGSSMGTVASRKSTTVLTPFPGDSREVVGRMLEARWDAGDPVRAERLQPEPDLPA</sequence>
<evidence type="ECO:0000313" key="2">
    <source>
        <dbReference type="Proteomes" id="UP000006461"/>
    </source>
</evidence>
<evidence type="ECO:0000313" key="1">
    <source>
        <dbReference type="EMBL" id="CCH86960.1"/>
    </source>
</evidence>
<name>I4EU97_MODI5</name>
<dbReference type="HOGENOM" id="CLU_1004218_0_0_11"/>
<accession>I4EU97</accession>